<dbReference type="Pfam" id="PF18967">
    <property type="entry name" value="PycTM"/>
    <property type="match status" value="1"/>
</dbReference>
<keyword evidence="3 8" id="KW-0812">Transmembrane</keyword>
<evidence type="ECO:0000313" key="10">
    <source>
        <dbReference type="EMBL" id="KKN88030.1"/>
    </source>
</evidence>
<feature type="transmembrane region" description="Helical" evidence="8">
    <location>
        <begin position="38"/>
        <end position="58"/>
    </location>
</feature>
<dbReference type="InterPro" id="IPR043760">
    <property type="entry name" value="PycTM_dom"/>
</dbReference>
<dbReference type="AlphaFoldDB" id="A0A0F9U465"/>
<feature type="transmembrane region" description="Helical" evidence="8">
    <location>
        <begin position="152"/>
        <end position="172"/>
    </location>
</feature>
<keyword evidence="6" id="KW-0051">Antiviral defense</keyword>
<evidence type="ECO:0000256" key="4">
    <source>
        <dbReference type="ARBA" id="ARBA00022741"/>
    </source>
</evidence>
<name>A0A0F9U465_9ZZZZ</name>
<feature type="domain" description="Pycsar effector protein" evidence="9">
    <location>
        <begin position="21"/>
        <end position="167"/>
    </location>
</feature>
<keyword evidence="4" id="KW-0547">Nucleotide-binding</keyword>
<organism evidence="10">
    <name type="scientific">marine sediment metagenome</name>
    <dbReference type="NCBI Taxonomy" id="412755"/>
    <lineage>
        <taxon>unclassified sequences</taxon>
        <taxon>metagenomes</taxon>
        <taxon>ecological metagenomes</taxon>
    </lineage>
</organism>
<evidence type="ECO:0000256" key="3">
    <source>
        <dbReference type="ARBA" id="ARBA00022692"/>
    </source>
</evidence>
<gene>
    <name evidence="10" type="ORF">LCGC14_0253720</name>
</gene>
<evidence type="ECO:0000256" key="6">
    <source>
        <dbReference type="ARBA" id="ARBA00023118"/>
    </source>
</evidence>
<evidence type="ECO:0000256" key="5">
    <source>
        <dbReference type="ARBA" id="ARBA00022989"/>
    </source>
</evidence>
<keyword evidence="7 8" id="KW-0472">Membrane</keyword>
<comment type="caution">
    <text evidence="10">The sequence shown here is derived from an EMBL/GenBank/DDBJ whole genome shotgun (WGS) entry which is preliminary data.</text>
</comment>
<evidence type="ECO:0000256" key="7">
    <source>
        <dbReference type="ARBA" id="ARBA00023136"/>
    </source>
</evidence>
<evidence type="ECO:0000259" key="9">
    <source>
        <dbReference type="Pfam" id="PF18967"/>
    </source>
</evidence>
<keyword evidence="2" id="KW-1003">Cell membrane</keyword>
<sequence>MMFPSSDASSAAHRRQYFQIALEEAQATVRGYDTKAQIVGIGYTFTLNIVAAVVGGLPGADQSGIMYVLVFWSVVMAPLFLFGYVLYPSRRSVSKVPDGGAAGVCRALYVQTSRYPTVESLRSAVAEVDWEDELAYELLMVSKLREQKRARFIVALVATVLSFIVLALRHIWPFFLL</sequence>
<reference evidence="10" key="1">
    <citation type="journal article" date="2015" name="Nature">
        <title>Complex archaea that bridge the gap between prokaryotes and eukaryotes.</title>
        <authorList>
            <person name="Spang A."/>
            <person name="Saw J.H."/>
            <person name="Jorgensen S.L."/>
            <person name="Zaremba-Niedzwiedzka K."/>
            <person name="Martijn J."/>
            <person name="Lind A.E."/>
            <person name="van Eijk R."/>
            <person name="Schleper C."/>
            <person name="Guy L."/>
            <person name="Ettema T.J."/>
        </authorList>
    </citation>
    <scope>NUCLEOTIDE SEQUENCE</scope>
</reference>
<evidence type="ECO:0000256" key="1">
    <source>
        <dbReference type="ARBA" id="ARBA00004236"/>
    </source>
</evidence>
<dbReference type="EMBL" id="LAZR01000132">
    <property type="protein sequence ID" value="KKN88030.1"/>
    <property type="molecule type" value="Genomic_DNA"/>
</dbReference>
<evidence type="ECO:0000256" key="8">
    <source>
        <dbReference type="SAM" id="Phobius"/>
    </source>
</evidence>
<accession>A0A0F9U465</accession>
<proteinExistence type="predicted"/>
<evidence type="ECO:0000256" key="2">
    <source>
        <dbReference type="ARBA" id="ARBA00022475"/>
    </source>
</evidence>
<comment type="subcellular location">
    <subcellularLocation>
        <location evidence="1">Cell membrane</location>
    </subcellularLocation>
</comment>
<protein>
    <recommendedName>
        <fullName evidence="9">Pycsar effector protein domain-containing protein</fullName>
    </recommendedName>
</protein>
<keyword evidence="5 8" id="KW-1133">Transmembrane helix</keyword>
<feature type="transmembrane region" description="Helical" evidence="8">
    <location>
        <begin position="64"/>
        <end position="87"/>
    </location>
</feature>